<proteinExistence type="inferred from homology"/>
<dbReference type="OrthoDB" id="1436606at2759"/>
<feature type="domain" description="Protein kinase" evidence="9">
    <location>
        <begin position="1"/>
        <end position="157"/>
    </location>
</feature>
<dbReference type="PANTHER" id="PTHR48012:SF10">
    <property type="entry name" value="FI20177P1"/>
    <property type="match status" value="1"/>
</dbReference>
<evidence type="ECO:0000256" key="6">
    <source>
        <dbReference type="ARBA" id="ARBA00022840"/>
    </source>
</evidence>
<evidence type="ECO:0000256" key="3">
    <source>
        <dbReference type="ARBA" id="ARBA00022679"/>
    </source>
</evidence>
<dbReference type="GO" id="GO:0005737">
    <property type="term" value="C:cytoplasm"/>
    <property type="evidence" value="ECO:0007669"/>
    <property type="project" value="TreeGrafter"/>
</dbReference>
<reference evidence="10 11" key="1">
    <citation type="submission" date="2019-03" db="EMBL/GenBank/DDBJ databases">
        <title>Single cell metagenomics reveals metabolic interactions within the superorganism composed of flagellate Streblomastix strix and complex community of Bacteroidetes bacteria on its surface.</title>
        <authorList>
            <person name="Treitli S.C."/>
            <person name="Kolisko M."/>
            <person name="Husnik F."/>
            <person name="Keeling P."/>
            <person name="Hampl V."/>
        </authorList>
    </citation>
    <scope>NUCLEOTIDE SEQUENCE [LARGE SCALE GENOMIC DNA]</scope>
    <source>
        <strain evidence="10">ST1C</strain>
    </source>
</reference>
<evidence type="ECO:0000256" key="5">
    <source>
        <dbReference type="ARBA" id="ARBA00022777"/>
    </source>
</evidence>
<keyword evidence="4" id="KW-0547">Nucleotide-binding</keyword>
<name>A0A5J4RR24_9EUKA</name>
<dbReference type="GO" id="GO:0005524">
    <property type="term" value="F:ATP binding"/>
    <property type="evidence" value="ECO:0007669"/>
    <property type="project" value="UniProtKB-KW"/>
</dbReference>
<comment type="caution">
    <text evidence="10">The sequence shown here is derived from an EMBL/GenBank/DDBJ whole genome shotgun (WGS) entry which is preliminary data.</text>
</comment>
<dbReference type="Pfam" id="PF00069">
    <property type="entry name" value="Pkinase"/>
    <property type="match status" value="1"/>
</dbReference>
<feature type="non-terminal residue" evidence="10">
    <location>
        <position position="157"/>
    </location>
</feature>
<dbReference type="GO" id="GO:0004674">
    <property type="term" value="F:protein serine/threonine kinase activity"/>
    <property type="evidence" value="ECO:0007669"/>
    <property type="project" value="UniProtKB-KW"/>
</dbReference>
<keyword evidence="2" id="KW-0723">Serine/threonine-protein kinase</keyword>
<evidence type="ECO:0000259" key="9">
    <source>
        <dbReference type="PROSITE" id="PS50011"/>
    </source>
</evidence>
<sequence>SCFDLFRVFLVKHPELGEVAAKVVDNEKFDQNEWNVAGVLNQEKIQMCPYIIQNILAKKFDQFTVILIEYANFGSLHDLTKAKKDLPMTVIRVIMRQLLQGLAYLHSKGIVHRDIKEGNILLHNPRGSDRIILKIADFGKVKVLTAAQQSAPMTFAG</sequence>
<dbReference type="InterPro" id="IPR011009">
    <property type="entry name" value="Kinase-like_dom_sf"/>
</dbReference>
<dbReference type="Gene3D" id="1.10.510.10">
    <property type="entry name" value="Transferase(Phosphotransferase) domain 1"/>
    <property type="match status" value="1"/>
</dbReference>
<evidence type="ECO:0000313" key="11">
    <source>
        <dbReference type="Proteomes" id="UP000324800"/>
    </source>
</evidence>
<evidence type="ECO:0000313" key="10">
    <source>
        <dbReference type="EMBL" id="KAA6335735.1"/>
    </source>
</evidence>
<dbReference type="SUPFAM" id="SSF56112">
    <property type="entry name" value="Protein kinase-like (PK-like)"/>
    <property type="match status" value="1"/>
</dbReference>
<dbReference type="PANTHER" id="PTHR48012">
    <property type="entry name" value="STERILE20-LIKE KINASE, ISOFORM B-RELATED"/>
    <property type="match status" value="1"/>
</dbReference>
<dbReference type="InterPro" id="IPR000719">
    <property type="entry name" value="Prot_kinase_dom"/>
</dbReference>
<dbReference type="InterPro" id="IPR050629">
    <property type="entry name" value="STE20/SPS1-PAK"/>
</dbReference>
<dbReference type="SMART" id="SM00220">
    <property type="entry name" value="S_TKc"/>
    <property type="match status" value="1"/>
</dbReference>
<comment type="catalytic activity">
    <reaction evidence="7">
        <text>L-threonyl-[protein] + ATP = O-phospho-L-threonyl-[protein] + ADP + H(+)</text>
        <dbReference type="Rhea" id="RHEA:46608"/>
        <dbReference type="Rhea" id="RHEA-COMP:11060"/>
        <dbReference type="Rhea" id="RHEA-COMP:11605"/>
        <dbReference type="ChEBI" id="CHEBI:15378"/>
        <dbReference type="ChEBI" id="CHEBI:30013"/>
        <dbReference type="ChEBI" id="CHEBI:30616"/>
        <dbReference type="ChEBI" id="CHEBI:61977"/>
        <dbReference type="ChEBI" id="CHEBI:456216"/>
        <dbReference type="EC" id="2.7.11.1"/>
    </reaction>
</comment>
<keyword evidence="5" id="KW-0418">Kinase</keyword>
<evidence type="ECO:0000256" key="2">
    <source>
        <dbReference type="ARBA" id="ARBA00022527"/>
    </source>
</evidence>
<dbReference type="InterPro" id="IPR008271">
    <property type="entry name" value="Ser/Thr_kinase_AS"/>
</dbReference>
<keyword evidence="6" id="KW-0067">ATP-binding</keyword>
<dbReference type="CDD" id="cd00180">
    <property type="entry name" value="PKc"/>
    <property type="match status" value="1"/>
</dbReference>
<evidence type="ECO:0000256" key="7">
    <source>
        <dbReference type="ARBA" id="ARBA00047899"/>
    </source>
</evidence>
<keyword evidence="3" id="KW-0808">Transferase</keyword>
<comment type="similarity">
    <text evidence="1">Belongs to the protein kinase superfamily. STE Ser/Thr protein kinase family. STE20 subfamily.</text>
</comment>
<evidence type="ECO:0000256" key="8">
    <source>
        <dbReference type="ARBA" id="ARBA00048679"/>
    </source>
</evidence>
<protein>
    <recommendedName>
        <fullName evidence="9">Protein kinase domain-containing protein</fullName>
    </recommendedName>
</protein>
<accession>A0A5J4RR24</accession>
<comment type="catalytic activity">
    <reaction evidence="8">
        <text>L-seryl-[protein] + ATP = O-phospho-L-seryl-[protein] + ADP + H(+)</text>
        <dbReference type="Rhea" id="RHEA:17989"/>
        <dbReference type="Rhea" id="RHEA-COMP:9863"/>
        <dbReference type="Rhea" id="RHEA-COMP:11604"/>
        <dbReference type="ChEBI" id="CHEBI:15378"/>
        <dbReference type="ChEBI" id="CHEBI:29999"/>
        <dbReference type="ChEBI" id="CHEBI:30616"/>
        <dbReference type="ChEBI" id="CHEBI:83421"/>
        <dbReference type="ChEBI" id="CHEBI:456216"/>
        <dbReference type="EC" id="2.7.11.1"/>
    </reaction>
</comment>
<dbReference type="AlphaFoldDB" id="A0A5J4RR24"/>
<dbReference type="PROSITE" id="PS00108">
    <property type="entry name" value="PROTEIN_KINASE_ST"/>
    <property type="match status" value="1"/>
</dbReference>
<dbReference type="EMBL" id="SNRW01041735">
    <property type="protein sequence ID" value="KAA6335735.1"/>
    <property type="molecule type" value="Genomic_DNA"/>
</dbReference>
<dbReference type="PROSITE" id="PS50011">
    <property type="entry name" value="PROTEIN_KINASE_DOM"/>
    <property type="match status" value="1"/>
</dbReference>
<dbReference type="Proteomes" id="UP000324800">
    <property type="component" value="Unassembled WGS sequence"/>
</dbReference>
<organism evidence="10 11">
    <name type="scientific">Streblomastix strix</name>
    <dbReference type="NCBI Taxonomy" id="222440"/>
    <lineage>
        <taxon>Eukaryota</taxon>
        <taxon>Metamonada</taxon>
        <taxon>Preaxostyla</taxon>
        <taxon>Oxymonadida</taxon>
        <taxon>Streblomastigidae</taxon>
        <taxon>Streblomastix</taxon>
    </lineage>
</organism>
<gene>
    <name evidence="10" type="ORF">EZS28_052936</name>
</gene>
<evidence type="ECO:0000256" key="4">
    <source>
        <dbReference type="ARBA" id="ARBA00022741"/>
    </source>
</evidence>
<feature type="non-terminal residue" evidence="10">
    <location>
        <position position="1"/>
    </location>
</feature>
<evidence type="ECO:0000256" key="1">
    <source>
        <dbReference type="ARBA" id="ARBA00008874"/>
    </source>
</evidence>